<gene>
    <name evidence="1" type="ORF">WT56_29910</name>
</gene>
<proteinExistence type="predicted"/>
<dbReference type="AlphaFoldDB" id="A0A132E785"/>
<sequence length="383" mass="41689">MAAQQGAGVIVKRADFPEVEPLVASLLVRAPHMSFMQLCRLLELRTPDAPGLGTCDTPEHEPVRFRPRPRLGFPAGEIASVEMPDDVSTAYPAPGSFPVARDRTAVLPPTVRTTFMGLYGVDAAMPSHTIDEIVLREEGHEVVEAFLDQFNHRFVTLLYRAWKKYRYPESFLSGARDAYSRNLLSLAGFGWGERPRRVGLPDSRLLAFLGVLIQKTRTPRGLARVVALAVPGVGVRVDEFWATTAITGRPQPLSATRPAGEARVRRGLGGGYVLGKRLSLRARAVCVTLWPANAQQAHDLLPGARLHRELMACIQLYVGMKVDVQLRMEISSRLMPKPAIGQALADPSPRLGWTTILPSDAERTLTIPMGTHAAGNASTGGAA</sequence>
<protein>
    <submittedName>
        <fullName evidence="1">Type VI secretion protein</fullName>
    </submittedName>
</protein>
<organism evidence="1 2">
    <name type="scientific">Burkholderia pseudomultivorans</name>
    <dbReference type="NCBI Taxonomy" id="1207504"/>
    <lineage>
        <taxon>Bacteria</taxon>
        <taxon>Pseudomonadati</taxon>
        <taxon>Pseudomonadota</taxon>
        <taxon>Betaproteobacteria</taxon>
        <taxon>Burkholderiales</taxon>
        <taxon>Burkholderiaceae</taxon>
        <taxon>Burkholderia</taxon>
        <taxon>Burkholderia cepacia complex</taxon>
    </lineage>
</organism>
<dbReference type="Pfam" id="PF06996">
    <property type="entry name" value="T6SS_TssG"/>
    <property type="match status" value="1"/>
</dbReference>
<comment type="caution">
    <text evidence="1">The sequence shown here is derived from an EMBL/GenBank/DDBJ whole genome shotgun (WGS) entry which is preliminary data.</text>
</comment>
<dbReference type="NCBIfam" id="TIGR03347">
    <property type="entry name" value="VI_chp_1"/>
    <property type="match status" value="1"/>
</dbReference>
<dbReference type="EMBL" id="LPJR01000083">
    <property type="protein sequence ID" value="KWF19853.1"/>
    <property type="molecule type" value="Genomic_DNA"/>
</dbReference>
<evidence type="ECO:0000313" key="1">
    <source>
        <dbReference type="EMBL" id="KWF19853.1"/>
    </source>
</evidence>
<dbReference type="RefSeq" id="WP_060246318.1">
    <property type="nucleotide sequence ID" value="NZ_LPJR01000083.1"/>
</dbReference>
<dbReference type="Proteomes" id="UP000062912">
    <property type="component" value="Unassembled WGS sequence"/>
</dbReference>
<dbReference type="OrthoDB" id="1523296at2"/>
<dbReference type="InterPro" id="IPR010732">
    <property type="entry name" value="T6SS_TssG-like"/>
</dbReference>
<dbReference type="PANTHER" id="PTHR35564">
    <property type="match status" value="1"/>
</dbReference>
<evidence type="ECO:0000313" key="2">
    <source>
        <dbReference type="Proteomes" id="UP000062912"/>
    </source>
</evidence>
<name>A0A132E785_9BURK</name>
<dbReference type="PANTHER" id="PTHR35564:SF3">
    <property type="entry name" value="TYPE VI SECRETION SYSTEM BASEPLATE SUBUNIT TSSG"/>
    <property type="match status" value="1"/>
</dbReference>
<accession>A0A132E785</accession>
<reference evidence="1 2" key="1">
    <citation type="submission" date="2015-11" db="EMBL/GenBank/DDBJ databases">
        <title>Expanding the genomic diversity of Burkholderia species for the development of highly accurate diagnostics.</title>
        <authorList>
            <person name="Sahl J."/>
            <person name="Keim P."/>
            <person name="Wagner D."/>
        </authorList>
    </citation>
    <scope>NUCLEOTIDE SEQUENCE [LARGE SCALE GENOMIC DNA]</scope>
    <source>
        <strain evidence="1 2">MSMB368WGS</strain>
    </source>
</reference>